<accession>I3UXL2</accession>
<dbReference type="HOGENOM" id="CLU_3139722_0_0_6"/>
<dbReference type="EMBL" id="CP003588">
    <property type="protein sequence ID" value="AFK70233.1"/>
    <property type="molecule type" value="Genomic_DNA"/>
</dbReference>
<evidence type="ECO:0000313" key="1">
    <source>
        <dbReference type="EMBL" id="AFK70233.1"/>
    </source>
</evidence>
<evidence type="ECO:0000313" key="2">
    <source>
        <dbReference type="Proteomes" id="UP000005268"/>
    </source>
</evidence>
<proteinExistence type="predicted"/>
<name>I3UXL2_PSEPU</name>
<gene>
    <name evidence="1" type="ORF">YSA_06429</name>
</gene>
<reference evidence="1 2" key="1">
    <citation type="journal article" date="2012" name="J. Bacteriol.">
        <title>Complete Genome Sequence of the Naphthalene-Degrading Pseudomonas putida Strain ND6.</title>
        <authorList>
            <person name="Li S."/>
            <person name="Zhao H."/>
            <person name="Li Y."/>
            <person name="Niu S."/>
            <person name="Cai B."/>
        </authorList>
    </citation>
    <scope>NUCLEOTIDE SEQUENCE [LARGE SCALE GENOMIC DNA]</scope>
    <source>
        <strain evidence="1 2">ND6</strain>
    </source>
</reference>
<protein>
    <submittedName>
        <fullName evidence="1">Uncharacterized protein</fullName>
    </submittedName>
</protein>
<dbReference type="KEGG" id="ppi:YSA_06429"/>
<dbReference type="AlphaFoldDB" id="I3UXL2"/>
<sequence>MSQPVQSCDSKFFAINNATFRSCLNSKLRGWVKSFPDLATELPETLTLG</sequence>
<dbReference type="Proteomes" id="UP000005268">
    <property type="component" value="Chromosome"/>
</dbReference>
<organism evidence="1 2">
    <name type="scientific">Pseudomonas putida ND6</name>
    <dbReference type="NCBI Taxonomy" id="231023"/>
    <lineage>
        <taxon>Bacteria</taxon>
        <taxon>Pseudomonadati</taxon>
        <taxon>Pseudomonadota</taxon>
        <taxon>Gammaproteobacteria</taxon>
        <taxon>Pseudomonadales</taxon>
        <taxon>Pseudomonadaceae</taxon>
        <taxon>Pseudomonas</taxon>
    </lineage>
</organism>